<evidence type="ECO:0000313" key="5">
    <source>
        <dbReference type="EnsemblMetazoa" id="ADIR000370-PA"/>
    </source>
</evidence>
<keyword evidence="3" id="KW-0378">Hydrolase</keyword>
<comment type="similarity">
    <text evidence="2">Belongs to the peptidase S1 family. CLIP subfamily.</text>
</comment>
<dbReference type="PANTHER" id="PTHR24260:SF147">
    <property type="entry name" value="EG:BACR7A4.3 PROTEIN-RELATED"/>
    <property type="match status" value="1"/>
</dbReference>
<evidence type="ECO:0000256" key="1">
    <source>
        <dbReference type="ARBA" id="ARBA00023157"/>
    </source>
</evidence>
<organism evidence="5 6">
    <name type="scientific">Anopheles dirus</name>
    <dbReference type="NCBI Taxonomy" id="7168"/>
    <lineage>
        <taxon>Eukaryota</taxon>
        <taxon>Metazoa</taxon>
        <taxon>Ecdysozoa</taxon>
        <taxon>Arthropoda</taxon>
        <taxon>Hexapoda</taxon>
        <taxon>Insecta</taxon>
        <taxon>Pterygota</taxon>
        <taxon>Neoptera</taxon>
        <taxon>Endopterygota</taxon>
        <taxon>Diptera</taxon>
        <taxon>Nematocera</taxon>
        <taxon>Culicoidea</taxon>
        <taxon>Culicidae</taxon>
        <taxon>Anophelinae</taxon>
        <taxon>Anopheles</taxon>
    </lineage>
</organism>
<dbReference type="Pfam" id="PF00089">
    <property type="entry name" value="Trypsin"/>
    <property type="match status" value="7"/>
</dbReference>
<feature type="domain" description="Peptidase S1" evidence="4">
    <location>
        <begin position="1021"/>
        <end position="1268"/>
    </location>
</feature>
<dbReference type="PROSITE" id="PS50240">
    <property type="entry name" value="TRYPSIN_DOM"/>
    <property type="match status" value="6"/>
</dbReference>
<dbReference type="InterPro" id="IPR043504">
    <property type="entry name" value="Peptidase_S1_PA_chymotrypsin"/>
</dbReference>
<keyword evidence="6" id="KW-1185">Reference proteome</keyword>
<dbReference type="FunFam" id="2.40.10.10:FF:000068">
    <property type="entry name" value="transmembrane protease serine 2"/>
    <property type="match status" value="1"/>
</dbReference>
<dbReference type="PANTHER" id="PTHR24260">
    <property type="match status" value="1"/>
</dbReference>
<feature type="domain" description="Peptidase S1" evidence="4">
    <location>
        <begin position="368"/>
        <end position="629"/>
    </location>
</feature>
<dbReference type="Gene3D" id="2.40.10.10">
    <property type="entry name" value="Trypsin-like serine proteases"/>
    <property type="match status" value="6"/>
</dbReference>
<keyword evidence="3" id="KW-0645">Protease</keyword>
<dbReference type="PRINTS" id="PR00722">
    <property type="entry name" value="CHYMOTRYPSIN"/>
</dbReference>
<feature type="domain" description="Peptidase S1" evidence="4">
    <location>
        <begin position="730"/>
        <end position="958"/>
    </location>
</feature>
<dbReference type="InterPro" id="IPR051333">
    <property type="entry name" value="CLIP_Serine_Protease"/>
</dbReference>
<dbReference type="STRING" id="7168.A0A182MYB5"/>
<dbReference type="InterPro" id="IPR001254">
    <property type="entry name" value="Trypsin_dom"/>
</dbReference>
<evidence type="ECO:0000256" key="3">
    <source>
        <dbReference type="RuleBase" id="RU363034"/>
    </source>
</evidence>
<dbReference type="PROSITE" id="PS00134">
    <property type="entry name" value="TRYPSIN_HIS"/>
    <property type="match status" value="2"/>
</dbReference>
<keyword evidence="1" id="KW-1015">Disulfide bond</keyword>
<dbReference type="GO" id="GO:0006508">
    <property type="term" value="P:proteolysis"/>
    <property type="evidence" value="ECO:0007669"/>
    <property type="project" value="UniProtKB-KW"/>
</dbReference>
<dbReference type="InterPro" id="IPR033116">
    <property type="entry name" value="TRYPSIN_SER"/>
</dbReference>
<dbReference type="GO" id="GO:0004252">
    <property type="term" value="F:serine-type endopeptidase activity"/>
    <property type="evidence" value="ECO:0007669"/>
    <property type="project" value="InterPro"/>
</dbReference>
<dbReference type="PROSITE" id="PS00135">
    <property type="entry name" value="TRYPSIN_SER"/>
    <property type="match status" value="2"/>
</dbReference>
<dbReference type="SUPFAM" id="SSF50494">
    <property type="entry name" value="Trypsin-like serine proteases"/>
    <property type="match status" value="6"/>
</dbReference>
<dbReference type="InterPro" id="IPR018114">
    <property type="entry name" value="TRYPSIN_HIS"/>
</dbReference>
<dbReference type="CDD" id="cd00190">
    <property type="entry name" value="Tryp_SPc"/>
    <property type="match status" value="2"/>
</dbReference>
<proteinExistence type="inferred from homology"/>
<reference evidence="6" key="1">
    <citation type="submission" date="2013-03" db="EMBL/GenBank/DDBJ databases">
        <title>The Genome Sequence of Anopheles dirus WRAIR2.</title>
        <authorList>
            <consortium name="The Broad Institute Genomics Platform"/>
            <person name="Neafsey D.E."/>
            <person name="Walton C."/>
            <person name="Walker B."/>
            <person name="Young S.K."/>
            <person name="Zeng Q."/>
            <person name="Gargeya S."/>
            <person name="Fitzgerald M."/>
            <person name="Haas B."/>
            <person name="Abouelleil A."/>
            <person name="Allen A.W."/>
            <person name="Alvarado L."/>
            <person name="Arachchi H.M."/>
            <person name="Berlin A.M."/>
            <person name="Chapman S.B."/>
            <person name="Gainer-Dewar J."/>
            <person name="Goldberg J."/>
            <person name="Griggs A."/>
            <person name="Gujja S."/>
            <person name="Hansen M."/>
            <person name="Howarth C."/>
            <person name="Imamovic A."/>
            <person name="Ireland A."/>
            <person name="Larimer J."/>
            <person name="McCowan C."/>
            <person name="Murphy C."/>
            <person name="Pearson M."/>
            <person name="Poon T.W."/>
            <person name="Priest M."/>
            <person name="Roberts A."/>
            <person name="Saif S."/>
            <person name="Shea T."/>
            <person name="Sisk P."/>
            <person name="Sykes S."/>
            <person name="Wortman J."/>
            <person name="Nusbaum C."/>
            <person name="Birren B."/>
        </authorList>
    </citation>
    <scope>NUCLEOTIDE SEQUENCE [LARGE SCALE GENOMIC DNA]</scope>
    <source>
        <strain evidence="6">WRAIR2</strain>
    </source>
</reference>
<feature type="domain" description="Peptidase S1" evidence="4">
    <location>
        <begin position="1316"/>
        <end position="1552"/>
    </location>
</feature>
<dbReference type="SMART" id="SM00020">
    <property type="entry name" value="Tryp_SPc"/>
    <property type="match status" value="2"/>
</dbReference>
<dbReference type="VEuPathDB" id="VectorBase:ADIR000370"/>
<evidence type="ECO:0000259" key="4">
    <source>
        <dbReference type="PROSITE" id="PS50240"/>
    </source>
</evidence>
<sequence length="1873" mass="209655">MFTVTADLLPVFSGLKEDVPENTFMPNERVTLDDCYLRSYKHGGKALVKPAFANPAFLTEFAHIGAIGWTREDGSINWACGGSLIWNNYIITAAHCTVNEQLSRVVRSSRLNSVLNAFLYFSSNVAPDVVRFGDLNIHSDHDDAHAQQLSIVKIIRHPQYAFSAKYYDIALMQLERNITVHETVVPACLWFDQEVRFKELEAAGWGQTGFAEAQTPILLKITLKPLSNEDCSKHYTSKTVRGLRKGLDDHQICAGDEKMDTCVVSMAWLKAPQDALRSSHLQGDSGGPLHVRLMHNARVTPFLVGVTSFGHACGQSHPGVYTRIASFRSWIVETLQTNGAPEVADSMFEPAECVLRHVGIRQLAISTVVANESGVFETIDTKLQFLSSEFVEEVVQLKWSESVSAAKNNCMGSIIDINAVITLGDCTSHEGAQPTQILHRVAMPFKANAYIEQVYNVMAIHLHPNYTRNSSYNNIAVLTINGSFNVIPPCMWNAPRVPHPQMELAAVGRTDLNIPQHKHRTKYDSSVMRLNPRVFEYDNGNCSLAKEYSGRFDHGLQDEHLCFGNVPFLVPQVCELASGAPLQRWVYRSARFYKHLYGISLVGRDCGYGEPAVAVRLYPFVGWLESLLLPNRSNVQHSQPADAVQFINPDLELFDRCDFHDDSAGLCVPTERCRGVKNRLDRRDPMIFCTNVTIVCCLPKHIMDDEQLVNDEVQQLEECENRYESFRKPIVETDSTEMLDPKPHLVKVISTSRTNGEQHTLCLGYLITTGTIITSAACTLIENHKPDQVILGSIQNLDDQAAVQKPIESIIRHPEYYSDTGANDLALLKLFVPIQPTAAIFPACLWRNETHTPLVATLLSVAGSELTEQIVHPMYVSDCERSVKAPLGIGDLCMVSAQETSTFCPNTADPITWRGKGGDRAPIEFLVGMFSHSSCKSDEPYVNARIPAYYNWIVDNFPVIMMCRSTLLVALAVAVLPYGSAKLYPASPRLPADEADMMMPFDRTSLDDCHMRHWKDGFEGLVAPAYGNPAYLREFAHIAAIGWTGSDGKVNWACGGSLIWENFILTAAHCAANDDDIAPDVARMGDLNIYSDEDDEHPQQLRIVKVIRHKQHRFSAKYYDVALMQLERNITVHETVAPACLWLDDEVRFPKLYAAGWGRTGFGEDKTRILLKVDLTPMSNAECSRFYNSAERGLRNGLHAHHLCAGDEKMDTCPGDSGGPLHVKLLHNAKMTPFLVGVTSFGKPCGQANPGVYARVSRFVDWIIETLQQEGELATAEKFTPWSCALRYVHVREYEDDVVVSRSNNYESYNSDNAHLVSGDSRHRVTIQWPNTLLPLRENCSGTVIERDAVATLAECASHMGRSPSRVRFSNGRMVNVSETVVHPNYNPSVGRYYNNIAILKLEYPVAYIPACVWYNDSLPDPQFEVLGSGRADLTPYNRDERVTGLDGTIISISPRATHTSNRECKLADQYRSLLGRGLQREHICFQNKPFLVPATCAQHSGGPIERELWRFSKYFNYVYGMNLFGRDCGFGEPAVAVSLNAHRAWLESVLLPEVASQRDPVIFINPDLQLNDRCSYGGGVAGVCVAHENCPNIRQRMASNQPVTLCSKGSVVCCPRQDIKAPPTAIEKEFNECEQRYRSLRKQRQQRWDGFQPLNRRLSHVAEVGWEDGSQITFQCFGYLISTSAVVAAASCVLDNEYQPSIVRVGALWSNQAPTDIAIATISLMEIHPQFNRSSYENNIAVLKLTTPIQPTVTAFPGCLWQNQTHNPVEAAVFSPAGHFHPIHPMYLRDCNFRFAQPFRNPRITCMVPGVTGTSEYCYPAGAPIIYRKHEEKNLFTEYLVNMYSHGRCNSTNLRIVTRMAMYIDWFKEVLK</sequence>
<dbReference type="InterPro" id="IPR001314">
    <property type="entry name" value="Peptidase_S1A"/>
</dbReference>
<dbReference type="Proteomes" id="UP000075884">
    <property type="component" value="Unassembled WGS sequence"/>
</dbReference>
<accession>A0A182MYB5</accession>
<dbReference type="EnsemblMetazoa" id="ADIR000370-RA">
    <property type="protein sequence ID" value="ADIR000370-PA"/>
    <property type="gene ID" value="ADIR000370"/>
</dbReference>
<evidence type="ECO:0000313" key="6">
    <source>
        <dbReference type="Proteomes" id="UP000075884"/>
    </source>
</evidence>
<evidence type="ECO:0000256" key="2">
    <source>
        <dbReference type="ARBA" id="ARBA00024195"/>
    </source>
</evidence>
<dbReference type="InterPro" id="IPR009003">
    <property type="entry name" value="Peptidase_S1_PA"/>
</dbReference>
<feature type="domain" description="Peptidase S1" evidence="4">
    <location>
        <begin position="41"/>
        <end position="336"/>
    </location>
</feature>
<protein>
    <recommendedName>
        <fullName evidence="4">Peptidase S1 domain-containing protein</fullName>
    </recommendedName>
</protein>
<keyword evidence="3" id="KW-0720">Serine protease</keyword>
<reference evidence="5" key="2">
    <citation type="submission" date="2020-05" db="UniProtKB">
        <authorList>
            <consortium name="EnsemblMetazoa"/>
        </authorList>
    </citation>
    <scope>IDENTIFICATION</scope>
    <source>
        <strain evidence="5">WRAIR2</strain>
    </source>
</reference>
<feature type="domain" description="Peptidase S1" evidence="4">
    <location>
        <begin position="1672"/>
        <end position="1873"/>
    </location>
</feature>
<name>A0A182MYB5_9DIPT</name>